<dbReference type="Proteomes" id="UP001362999">
    <property type="component" value="Unassembled WGS sequence"/>
</dbReference>
<dbReference type="EMBL" id="JAWWNJ010000058">
    <property type="protein sequence ID" value="KAK7014024.1"/>
    <property type="molecule type" value="Genomic_DNA"/>
</dbReference>
<sequence length="165" mass="18244">MVSCIIGICTLPVRLSHLVLGQLTCAVPCGRGQSLHFERRVATLTTRLSRSGFFTSATGRAGRFHNVLCSMLVLCQIGRREGHIQPFFGQSWTLCTISSVSDVIESMDTTSGPIFLDTWPLIFERQGGGLRQYFPLKFMVCPKLALQNNSLDDLNGRPRLLLSAL</sequence>
<feature type="chain" id="PRO_5043833084" description="Secreted protein" evidence="1">
    <location>
        <begin position="22"/>
        <end position="165"/>
    </location>
</feature>
<evidence type="ECO:0000313" key="3">
    <source>
        <dbReference type="Proteomes" id="UP001362999"/>
    </source>
</evidence>
<evidence type="ECO:0008006" key="4">
    <source>
        <dbReference type="Google" id="ProtNLM"/>
    </source>
</evidence>
<evidence type="ECO:0000313" key="2">
    <source>
        <dbReference type="EMBL" id="KAK7014024.1"/>
    </source>
</evidence>
<dbReference type="AlphaFoldDB" id="A0AAW0ALH0"/>
<comment type="caution">
    <text evidence="2">The sequence shown here is derived from an EMBL/GenBank/DDBJ whole genome shotgun (WGS) entry which is preliminary data.</text>
</comment>
<accession>A0AAW0ALH0</accession>
<feature type="non-terminal residue" evidence="2">
    <location>
        <position position="165"/>
    </location>
</feature>
<feature type="signal peptide" evidence="1">
    <location>
        <begin position="1"/>
        <end position="21"/>
    </location>
</feature>
<proteinExistence type="predicted"/>
<organism evidence="2 3">
    <name type="scientific">Favolaschia claudopus</name>
    <dbReference type="NCBI Taxonomy" id="2862362"/>
    <lineage>
        <taxon>Eukaryota</taxon>
        <taxon>Fungi</taxon>
        <taxon>Dikarya</taxon>
        <taxon>Basidiomycota</taxon>
        <taxon>Agaricomycotina</taxon>
        <taxon>Agaricomycetes</taxon>
        <taxon>Agaricomycetidae</taxon>
        <taxon>Agaricales</taxon>
        <taxon>Marasmiineae</taxon>
        <taxon>Mycenaceae</taxon>
        <taxon>Favolaschia</taxon>
    </lineage>
</organism>
<name>A0AAW0ALH0_9AGAR</name>
<evidence type="ECO:0000256" key="1">
    <source>
        <dbReference type="SAM" id="SignalP"/>
    </source>
</evidence>
<protein>
    <recommendedName>
        <fullName evidence="4">Secreted protein</fullName>
    </recommendedName>
</protein>
<reference evidence="2 3" key="1">
    <citation type="journal article" date="2024" name="J Genomics">
        <title>Draft genome sequencing and assembly of Favolaschia claudopus CIRM-BRFM 2984 isolated from oak limbs.</title>
        <authorList>
            <person name="Navarro D."/>
            <person name="Drula E."/>
            <person name="Chaduli D."/>
            <person name="Cazenave R."/>
            <person name="Ahrendt S."/>
            <person name="Wang J."/>
            <person name="Lipzen A."/>
            <person name="Daum C."/>
            <person name="Barry K."/>
            <person name="Grigoriev I.V."/>
            <person name="Favel A."/>
            <person name="Rosso M.N."/>
            <person name="Martin F."/>
        </authorList>
    </citation>
    <scope>NUCLEOTIDE SEQUENCE [LARGE SCALE GENOMIC DNA]</scope>
    <source>
        <strain evidence="2 3">CIRM-BRFM 2984</strain>
    </source>
</reference>
<keyword evidence="3" id="KW-1185">Reference proteome</keyword>
<keyword evidence="1" id="KW-0732">Signal</keyword>
<gene>
    <name evidence="2" type="ORF">R3P38DRAFT_3004534</name>
</gene>